<evidence type="ECO:0000313" key="2">
    <source>
        <dbReference type="EMBL" id="HAS6676789.1"/>
    </source>
</evidence>
<reference evidence="5 16" key="8">
    <citation type="submission" date="2020-04" db="EMBL/GenBank/DDBJ databases">
        <title>Whole-genome sequencing of Vibrio spp. from China reveals different genetic environments of blaCTX-M-14 among diverse lineages.</title>
        <authorList>
            <person name="Zheng Z."/>
            <person name="Ye L."/>
            <person name="Chen S."/>
        </authorList>
    </citation>
    <scope>NUCLEOTIDE SEQUENCE [LARGE SCALE GENOMIC DNA]</scope>
    <source>
        <strain evidence="5 16">Vb0574</strain>
    </source>
</reference>
<proteinExistence type="predicted"/>
<dbReference type="GeneID" id="1190899"/>
<reference evidence="4" key="10">
    <citation type="submission" date="2023-06" db="EMBL/GenBank/DDBJ databases">
        <title>Genomic Diversity of Vibrio spp. and Metagenomic Analysis of Pathogens in Florida Gulf Coastal Waters Following Hurricane Ian.</title>
        <authorList>
            <person name="Brumfield K.D."/>
        </authorList>
    </citation>
    <scope>NUCLEOTIDE SEQUENCE</scope>
    <source>
        <strain evidence="4">WBS2B-138</strain>
    </source>
</reference>
<accession>A0A0D1V2B2</accession>
<dbReference type="EMBL" id="LHQV01000015">
    <property type="protein sequence ID" value="OQJ99476.1"/>
    <property type="molecule type" value="Genomic_DNA"/>
</dbReference>
<dbReference type="Proteomes" id="UP001253193">
    <property type="component" value="Unassembled WGS sequence"/>
</dbReference>
<evidence type="ECO:0000313" key="9">
    <source>
        <dbReference type="EMBL" id="TXN17474.1"/>
    </source>
</evidence>
<name>A0A0D1V2B2_VIBPH</name>
<reference evidence="10" key="9">
    <citation type="submission" date="2022-12" db="EMBL/GenBank/DDBJ databases">
        <title>Vibrio parahaemolyticus become highly virulent by producing novel Tc toxins.</title>
        <authorList>
            <person name="Yang F."/>
            <person name="You Y."/>
            <person name="Lai Q."/>
            <person name="Xu L."/>
            <person name="Li F."/>
        </authorList>
    </citation>
    <scope>NUCLEOTIDE SEQUENCE</scope>
    <source>
        <strain evidence="10">Vp-HL-202005</strain>
    </source>
</reference>
<evidence type="ECO:0000313" key="5">
    <source>
        <dbReference type="EMBL" id="NMU25516.1"/>
    </source>
</evidence>
<reference evidence="9 14" key="6">
    <citation type="submission" date="2019-08" db="EMBL/GenBank/DDBJ databases">
        <title>Emerging of two pre-pandemic pathogenic O4:KUT lineages of Vibrio parahaemolyticus in coastal eastern China.</title>
        <authorList>
            <person name="Yu H."/>
        </authorList>
    </citation>
    <scope>NUCLEOTIDE SEQUENCE [LARGE SCALE GENOMIC DNA]</scope>
    <source>
        <strain evidence="9 14">HZ17-383</strain>
    </source>
</reference>
<dbReference type="Proteomes" id="UP000191946">
    <property type="component" value="Unassembled WGS sequence"/>
</dbReference>
<dbReference type="EMBL" id="CP034299">
    <property type="protein sequence ID" value="QHH11532.1"/>
    <property type="molecule type" value="Genomic_DNA"/>
</dbReference>
<dbReference type="EMBL" id="VRMQ01000001">
    <property type="protein sequence ID" value="TXN17474.1"/>
    <property type="molecule type" value="Genomic_DNA"/>
</dbReference>
<reference evidence="2" key="4">
    <citation type="journal article" date="2018" name="Genome Biol.">
        <title>SKESA: strategic k-mer extension for scrupulous assemblies.</title>
        <authorList>
            <person name="Souvorov A."/>
            <person name="Agarwala R."/>
            <person name="Lipman D.J."/>
        </authorList>
    </citation>
    <scope>NUCLEOTIDE SEQUENCE</scope>
    <source>
        <strain evidence="2">1930</strain>
    </source>
</reference>
<dbReference type="Proteomes" id="UP000321504">
    <property type="component" value="Unassembled WGS sequence"/>
</dbReference>
<evidence type="ECO:0000313" key="6">
    <source>
        <dbReference type="EMBL" id="OQJ99476.1"/>
    </source>
</evidence>
<dbReference type="EMBL" id="NIXT01000021">
    <property type="protein sequence ID" value="OXE34684.1"/>
    <property type="molecule type" value="Genomic_DNA"/>
</dbReference>
<reference evidence="3 11" key="1">
    <citation type="submission" date="2015-07" db="EMBL/GenBank/DDBJ databases">
        <title>Foodborne Vibrio parahaemolyticus Isolates.</title>
        <authorList>
            <person name="Ronholm J."/>
            <person name="Petronella N."/>
            <person name="Kenwell R."/>
            <person name="Banerjee S."/>
        </authorList>
    </citation>
    <scope>NUCLEOTIDE SEQUENCE [LARGE SCALE GENOMIC DNA]</scope>
    <source>
        <strain evidence="3 11">HS-06-05</strain>
    </source>
</reference>
<dbReference type="EMBL" id="DACQKT010000003">
    <property type="protein sequence ID" value="HAS6676789.1"/>
    <property type="molecule type" value="Genomic_DNA"/>
</dbReference>
<protein>
    <recommendedName>
        <fullName evidence="17">Outer membrane receptor protein</fullName>
    </recommendedName>
</protein>
<dbReference type="EMBL" id="LIRS01000067">
    <property type="protein sequence ID" value="KOY32970.1"/>
    <property type="molecule type" value="Genomic_DNA"/>
</dbReference>
<feature type="chain" id="PRO_5015035620" description="Outer membrane receptor protein" evidence="1">
    <location>
        <begin position="27"/>
        <end position="289"/>
    </location>
</feature>
<dbReference type="Proteomes" id="UP000214596">
    <property type="component" value="Unassembled WGS sequence"/>
</dbReference>
<dbReference type="Proteomes" id="UP000555836">
    <property type="component" value="Unassembled WGS sequence"/>
</dbReference>
<organism evidence="5 16">
    <name type="scientific">Vibrio parahaemolyticus</name>
    <dbReference type="NCBI Taxonomy" id="670"/>
    <lineage>
        <taxon>Bacteria</taxon>
        <taxon>Pseudomonadati</taxon>
        <taxon>Pseudomonadota</taxon>
        <taxon>Gammaproteobacteria</taxon>
        <taxon>Vibrionales</taxon>
        <taxon>Vibrionaceae</taxon>
        <taxon>Vibrio</taxon>
    </lineage>
</organism>
<evidence type="ECO:0000313" key="11">
    <source>
        <dbReference type="Proteomes" id="UP000037697"/>
    </source>
</evidence>
<evidence type="ECO:0000256" key="1">
    <source>
        <dbReference type="SAM" id="SignalP"/>
    </source>
</evidence>
<dbReference type="AlphaFoldDB" id="A0A0D1V2B2"/>
<dbReference type="Proteomes" id="UP000856022">
    <property type="component" value="Unassembled WGS sequence"/>
</dbReference>
<dbReference type="OrthoDB" id="6258537at2"/>
<reference evidence="2" key="7">
    <citation type="submission" date="2019-12" db="EMBL/GenBank/DDBJ databases">
        <authorList>
            <consortium name="NCBI Pathogen Detection Project"/>
        </authorList>
    </citation>
    <scope>NUCLEOTIDE SEQUENCE</scope>
    <source>
        <strain evidence="2">1930</strain>
    </source>
</reference>
<dbReference type="EMBL" id="JAUHGG010000002">
    <property type="protein sequence ID" value="MDS1820651.1"/>
    <property type="molecule type" value="Genomic_DNA"/>
</dbReference>
<reference evidence="6 12" key="2">
    <citation type="submission" date="2015-08" db="EMBL/GenBank/DDBJ databases">
        <title>Draft Genome Sequences of Vibrio parahaemolyticus Strains.</title>
        <authorList>
            <person name="Gonzalez-Escalona N."/>
            <person name="DePaola A."/>
        </authorList>
    </citation>
    <scope>NUCLEOTIDE SEQUENCE [LARGE SCALE GENOMIC DNA]</scope>
    <source>
        <strain evidence="6 12">CFSAN001621</strain>
    </source>
</reference>
<dbReference type="Proteomes" id="UP000037697">
    <property type="component" value="Unassembled WGS sequence"/>
</dbReference>
<evidence type="ECO:0000313" key="15">
    <source>
        <dbReference type="Proteomes" id="UP000464718"/>
    </source>
</evidence>
<evidence type="ECO:0000313" key="16">
    <source>
        <dbReference type="Proteomes" id="UP000555836"/>
    </source>
</evidence>
<feature type="signal peptide" evidence="1">
    <location>
        <begin position="1"/>
        <end position="26"/>
    </location>
</feature>
<dbReference type="OMA" id="MQHTTKW"/>
<evidence type="ECO:0000313" key="8">
    <source>
        <dbReference type="EMBL" id="QHH11532.1"/>
    </source>
</evidence>
<evidence type="ECO:0000313" key="10">
    <source>
        <dbReference type="EMBL" id="WAT92402.1"/>
    </source>
</evidence>
<dbReference type="EMBL" id="JABCLD010001111">
    <property type="protein sequence ID" value="NMU25516.1"/>
    <property type="molecule type" value="Genomic_DNA"/>
</dbReference>
<evidence type="ECO:0000313" key="14">
    <source>
        <dbReference type="Proteomes" id="UP000321504"/>
    </source>
</evidence>
<evidence type="ECO:0000313" key="3">
    <source>
        <dbReference type="EMBL" id="KOY32970.1"/>
    </source>
</evidence>
<dbReference type="Proteomes" id="UP000464718">
    <property type="component" value="Chromosome ii"/>
</dbReference>
<evidence type="ECO:0008006" key="17">
    <source>
        <dbReference type="Google" id="ProtNLM"/>
    </source>
</evidence>
<dbReference type="Proteomes" id="UP001156560">
    <property type="component" value="Chromosome 2"/>
</dbReference>
<gene>
    <name evidence="3" type="ORF">ACX05_12300</name>
    <name evidence="6" type="ORF">AKG60_15850</name>
    <name evidence="7" type="ORF">CA163_01030</name>
    <name evidence="8" type="ORF">EHC69_19715</name>
    <name evidence="9" type="ORF">FVP01_00365</name>
    <name evidence="5" type="ORF">HKB21_07770</name>
    <name evidence="2" type="ORF">I7278_08200</name>
    <name evidence="10" type="ORF">O1Q84_23915</name>
    <name evidence="4" type="ORF">QX249_08270</name>
</gene>
<sequence length="289" mass="32082">MQHTTKWMMTPLAMLLGTLFSAPSFAVETSVIDSTSTPESTQNEGDTSCIVCKFSGAVYLSYDTNIYDKDDYRSVRNFSWGGDLVYSFSSDTKAYFSTGGYRALEDEVGTYATDSVLGLQYTNLYRFGDTGKIGVAGQLTIPTSETSRKDELHTAVRLDVPISFSAWSVDFSVSPRLRKNFHEYKTMGGRSLTEWTYSLFAVAEKSWESFAVGITALGGNSISYQGTRRSSWQYEGALYGTYEFDESWSLLLAASSTGFYQDAERGTLGNIDLLDQEKASYIATVTYSF</sequence>
<keyword evidence="12" id="KW-1185">Reference proteome</keyword>
<reference evidence="8 15" key="5">
    <citation type="submission" date="2018-12" db="EMBL/GenBank/DDBJ databases">
        <title>Genomic insights into the evolutionary origins and pathogenicity of five Vibrio parahaemolyticus strains isolated from the shrimp with acute hepatopancreatic necrosis disease (AHPND).</title>
        <authorList>
            <person name="Yang Q."/>
            <person name="Dong X."/>
            <person name="Xie G."/>
            <person name="Fu S."/>
            <person name="Zou P."/>
            <person name="Sun J."/>
            <person name="Wang Y."/>
            <person name="Huang J."/>
        </authorList>
    </citation>
    <scope>NUCLEOTIDE SEQUENCE [LARGE SCALE GENOMIC DNA]</scope>
    <source>
        <strain evidence="8 15">20160303005-1</strain>
    </source>
</reference>
<reference evidence="7 13" key="3">
    <citation type="journal article" date="2017" name="Appl. Environ. Microbiol.">
        <title>Parallel evolution of two clades of a major Atlantic endemic Vibrio parahaemolyticus pathogen lineage by independent acquisition of related pathogenicity islands.</title>
        <authorList>
            <person name="Xu F."/>
            <person name="Gonzalez-Escalona N."/>
            <person name="Drees K.P."/>
            <person name="Sebra R.P."/>
            <person name="Cooper V.S."/>
            <person name="Jones S.H."/>
            <person name="Whistler C.A."/>
        </authorList>
    </citation>
    <scope>NUCLEOTIDE SEQUENCE [LARGE SCALE GENOMIC DNA]</scope>
    <source>
        <strain evidence="7 13">MAVP-3</strain>
    </source>
</reference>
<dbReference type="EMBL" id="CP114195">
    <property type="protein sequence ID" value="WAT92402.1"/>
    <property type="molecule type" value="Genomic_DNA"/>
</dbReference>
<keyword evidence="1" id="KW-0732">Signal</keyword>
<evidence type="ECO:0000313" key="4">
    <source>
        <dbReference type="EMBL" id="MDS1820651.1"/>
    </source>
</evidence>
<evidence type="ECO:0000313" key="7">
    <source>
        <dbReference type="EMBL" id="OXE34684.1"/>
    </source>
</evidence>
<evidence type="ECO:0000313" key="12">
    <source>
        <dbReference type="Proteomes" id="UP000191946"/>
    </source>
</evidence>
<dbReference type="RefSeq" id="WP_005479976.1">
    <property type="nucleotide sequence ID" value="NZ_CABMHD010000003.1"/>
</dbReference>
<evidence type="ECO:0000313" key="13">
    <source>
        <dbReference type="Proteomes" id="UP000214596"/>
    </source>
</evidence>